<evidence type="ECO:0000259" key="3">
    <source>
        <dbReference type="PROSITE" id="PS51791"/>
    </source>
</evidence>
<protein>
    <submittedName>
        <fullName evidence="4">Phosphatidylinositide phosphatase SAC2</fullName>
    </submittedName>
</protein>
<keyword evidence="5" id="KW-1185">Reference proteome</keyword>
<dbReference type="GO" id="GO:0043812">
    <property type="term" value="F:phosphatidylinositol-4-phosphate phosphatase activity"/>
    <property type="evidence" value="ECO:0007669"/>
    <property type="project" value="TreeGrafter"/>
</dbReference>
<dbReference type="Pfam" id="PF02383">
    <property type="entry name" value="Syja_N"/>
    <property type="match status" value="1"/>
</dbReference>
<feature type="region of interest" description="Disordered" evidence="1">
    <location>
        <begin position="822"/>
        <end position="877"/>
    </location>
</feature>
<feature type="compositionally biased region" description="Basic and acidic residues" evidence="1">
    <location>
        <begin position="206"/>
        <end position="233"/>
    </location>
</feature>
<evidence type="ECO:0000313" key="4">
    <source>
        <dbReference type="EMBL" id="KAF7187189.1"/>
    </source>
</evidence>
<dbReference type="Proteomes" id="UP000660729">
    <property type="component" value="Unassembled WGS sequence"/>
</dbReference>
<dbReference type="PANTHER" id="PTHR45662">
    <property type="entry name" value="PHOSPHATIDYLINOSITIDE PHOSPHATASE SAC1"/>
    <property type="match status" value="1"/>
</dbReference>
<sequence>MSGLAKKLVIFAAVDGLCLQPTGQRLSIADQSVGVKIEYGTNKITTASRKADDTSSGLESHGIVGLLNLVTSSYLIAIVRRKEVASIRDNPIFLIRDVALIPLSSRAEAQNAIAKAQAFQKSEVVAAEPTTDVEDAGEETETGSINEEPEDTQLPQKNKPEEEARALEPPKDGKNTTIAKDVVQNKGKYGRFVSKWFSKNGSQANAKREQDLSDAEAREDTTEEKQVQQEDHASSQSTPQDDGVQHAVQEGTQPDFQKGTSSTIEHLTPRILKTARLYFSSSGFYFSYDHDLSASLSRQSQDVKATPMWQRFDPLFFWNRHLMEPFTNAGQDAMVLPLIQGFVGQRAFTISQTDERAKDVVTEADGTELTDLGKPLREAPKHDLLLTLISRRSVKRAGLRYLRRGIDDEGNVANSVETEQILSYQSWNLQSKTFSLVQTRGSMPLFFSQSPYSFKPTPVFFGSEATNQAAMKRHFAQLSDRYGGLYAASLVDKHGTEVSIGEKYEKGVKQLNEAGGIDSKPVSFEWFDFHGACKGMRFENVSILLETLGGFLTSSGWTVKQNGDNVSMQNGVLRTNCMDCLDRTNVVQSAVAGATLEHQLAELGLNINLKSDPKTQWFNTLWADNGDAISKQYAGTSALKGDFTRTRKRNWTGALTDFSLTLNRYYNNIFGDYFLQTNIDYFLGADPQIFDEFETDMTSQDYALDMSRMRQNAIDTCVNVVLEEPGEHLIGAWTLACPAQGNTLRTLPFEECVLLLTQAALYHCRIDWNTDKVGSFERVDLLDIKEIWQGAYVTSALGSSHLSETKNVGFVVRYADRGPQMRRTNTRSMSIAAGAETQEDDTKDETKHEDSEASESRILAFKALPPRSPPKQSGKGNLADLSELEAIKQITSELQKTIANAFQRDSDGEAKAPKVQEHDVISAADAKKSTGYVESIGYSLKKLVWS</sequence>
<feature type="domain" description="HSac2" evidence="3">
    <location>
        <begin position="704"/>
        <end position="859"/>
    </location>
</feature>
<feature type="region of interest" description="Disordered" evidence="1">
    <location>
        <begin position="201"/>
        <end position="246"/>
    </location>
</feature>
<feature type="region of interest" description="Disordered" evidence="1">
    <location>
        <begin position="124"/>
        <end position="182"/>
    </location>
</feature>
<dbReference type="GO" id="GO:0046856">
    <property type="term" value="P:phosphatidylinositol dephosphorylation"/>
    <property type="evidence" value="ECO:0007669"/>
    <property type="project" value="TreeGrafter"/>
</dbReference>
<gene>
    <name evidence="4" type="ORF">HII31_11444</name>
</gene>
<dbReference type="OrthoDB" id="405996at2759"/>
<evidence type="ECO:0000256" key="1">
    <source>
        <dbReference type="SAM" id="MobiDB-lite"/>
    </source>
</evidence>
<dbReference type="PANTHER" id="PTHR45662:SF7">
    <property type="entry name" value="SACI DOMAIN PROTEIN (AFU_ORTHOLOGUE AFUA_1G15890)"/>
    <property type="match status" value="1"/>
</dbReference>
<dbReference type="GO" id="GO:0005783">
    <property type="term" value="C:endoplasmic reticulum"/>
    <property type="evidence" value="ECO:0007669"/>
    <property type="project" value="TreeGrafter"/>
</dbReference>
<feature type="compositionally biased region" description="Basic and acidic residues" evidence="1">
    <location>
        <begin position="844"/>
        <end position="855"/>
    </location>
</feature>
<comment type="caution">
    <text evidence="4">The sequence shown here is derived from an EMBL/GenBank/DDBJ whole genome shotgun (WGS) entry which is preliminary data.</text>
</comment>
<dbReference type="PROSITE" id="PS50275">
    <property type="entry name" value="SAC"/>
    <property type="match status" value="1"/>
</dbReference>
<accession>A0A8H6RA40</accession>
<reference evidence="4" key="1">
    <citation type="submission" date="2020-04" db="EMBL/GenBank/DDBJ databases">
        <title>Draft genome resource of the tomato pathogen Pseudocercospora fuligena.</title>
        <authorList>
            <person name="Zaccaron A."/>
        </authorList>
    </citation>
    <scope>NUCLEOTIDE SEQUENCE</scope>
    <source>
        <strain evidence="4">PF001</strain>
    </source>
</reference>
<dbReference type="InterPro" id="IPR002013">
    <property type="entry name" value="SAC_dom"/>
</dbReference>
<name>A0A8H6RA40_9PEZI</name>
<dbReference type="InterPro" id="IPR022158">
    <property type="entry name" value="Inositol_phosphatase"/>
</dbReference>
<evidence type="ECO:0000259" key="2">
    <source>
        <dbReference type="PROSITE" id="PS50275"/>
    </source>
</evidence>
<organism evidence="4 5">
    <name type="scientific">Pseudocercospora fuligena</name>
    <dbReference type="NCBI Taxonomy" id="685502"/>
    <lineage>
        <taxon>Eukaryota</taxon>
        <taxon>Fungi</taxon>
        <taxon>Dikarya</taxon>
        <taxon>Ascomycota</taxon>
        <taxon>Pezizomycotina</taxon>
        <taxon>Dothideomycetes</taxon>
        <taxon>Dothideomycetidae</taxon>
        <taxon>Mycosphaerellales</taxon>
        <taxon>Mycosphaerellaceae</taxon>
        <taxon>Pseudocercospora</taxon>
    </lineage>
</organism>
<dbReference type="PROSITE" id="PS51791">
    <property type="entry name" value="HSAC2"/>
    <property type="match status" value="1"/>
</dbReference>
<dbReference type="InterPro" id="IPR034753">
    <property type="entry name" value="hSac2"/>
</dbReference>
<dbReference type="EMBL" id="JABCIY010000233">
    <property type="protein sequence ID" value="KAF7187189.1"/>
    <property type="molecule type" value="Genomic_DNA"/>
</dbReference>
<feature type="compositionally biased region" description="Acidic residues" evidence="1">
    <location>
        <begin position="131"/>
        <end position="151"/>
    </location>
</feature>
<dbReference type="Pfam" id="PF12456">
    <property type="entry name" value="hSac2"/>
    <property type="match status" value="1"/>
</dbReference>
<feature type="domain" description="SAC" evidence="2">
    <location>
        <begin position="275"/>
        <end position="635"/>
    </location>
</feature>
<dbReference type="AlphaFoldDB" id="A0A8H6RA40"/>
<evidence type="ECO:0000313" key="5">
    <source>
        <dbReference type="Proteomes" id="UP000660729"/>
    </source>
</evidence>
<feature type="compositionally biased region" description="Basic and acidic residues" evidence="1">
    <location>
        <begin position="158"/>
        <end position="174"/>
    </location>
</feature>
<proteinExistence type="predicted"/>